<evidence type="ECO:0000256" key="5">
    <source>
        <dbReference type="ARBA" id="ARBA00022723"/>
    </source>
</evidence>
<dbReference type="GO" id="GO:0008835">
    <property type="term" value="F:diaminohydroxyphosphoribosylaminopyrimidine deaminase activity"/>
    <property type="evidence" value="ECO:0007669"/>
    <property type="project" value="TreeGrafter"/>
</dbReference>
<dbReference type="Pfam" id="PF00383">
    <property type="entry name" value="dCMP_cyt_deam_1"/>
    <property type="match status" value="1"/>
</dbReference>
<dbReference type="GO" id="GO:0072527">
    <property type="term" value="P:pyrimidine-containing compound metabolic process"/>
    <property type="evidence" value="ECO:0007669"/>
    <property type="project" value="UniProtKB-ARBA"/>
</dbReference>
<evidence type="ECO:0000259" key="9">
    <source>
        <dbReference type="PROSITE" id="PS51747"/>
    </source>
</evidence>
<dbReference type="InterPro" id="IPR016193">
    <property type="entry name" value="Cytidine_deaminase-like"/>
</dbReference>
<protein>
    <submittedName>
        <fullName evidence="10">Unannotated protein</fullName>
    </submittedName>
</protein>
<evidence type="ECO:0000256" key="4">
    <source>
        <dbReference type="ARBA" id="ARBA00022490"/>
    </source>
</evidence>
<dbReference type="PROSITE" id="PS51747">
    <property type="entry name" value="CYT_DCMP_DEAMINASES_2"/>
    <property type="match status" value="1"/>
</dbReference>
<dbReference type="GO" id="GO:0055086">
    <property type="term" value="P:nucleobase-containing small molecule metabolic process"/>
    <property type="evidence" value="ECO:0007669"/>
    <property type="project" value="UniProtKB-ARBA"/>
</dbReference>
<organism evidence="10">
    <name type="scientific">freshwater metagenome</name>
    <dbReference type="NCBI Taxonomy" id="449393"/>
    <lineage>
        <taxon>unclassified sequences</taxon>
        <taxon>metagenomes</taxon>
        <taxon>ecological metagenomes</taxon>
    </lineage>
</organism>
<dbReference type="PANTHER" id="PTHR11079">
    <property type="entry name" value="CYTOSINE DEAMINASE FAMILY MEMBER"/>
    <property type="match status" value="1"/>
</dbReference>
<comment type="pathway">
    <text evidence="8">Pyrimidine metabolism.</text>
</comment>
<evidence type="ECO:0000256" key="3">
    <source>
        <dbReference type="ARBA" id="ARBA00011738"/>
    </source>
</evidence>
<keyword evidence="7" id="KW-0862">Zinc</keyword>
<dbReference type="CDD" id="cd01285">
    <property type="entry name" value="nucleoside_deaminase"/>
    <property type="match status" value="1"/>
</dbReference>
<dbReference type="Gene3D" id="3.40.140.10">
    <property type="entry name" value="Cytidine Deaminase, domain 2"/>
    <property type="match status" value="1"/>
</dbReference>
<accession>A0A6J6IJM8</accession>
<evidence type="ECO:0000256" key="8">
    <source>
        <dbReference type="ARBA" id="ARBA00060693"/>
    </source>
</evidence>
<keyword evidence="5" id="KW-0479">Metal-binding</keyword>
<dbReference type="GO" id="GO:0005737">
    <property type="term" value="C:cytoplasm"/>
    <property type="evidence" value="ECO:0007669"/>
    <property type="project" value="UniProtKB-SubCell"/>
</dbReference>
<evidence type="ECO:0000256" key="1">
    <source>
        <dbReference type="ARBA" id="ARBA00001947"/>
    </source>
</evidence>
<comment type="cofactor">
    <cofactor evidence="1">
        <name>Zn(2+)</name>
        <dbReference type="ChEBI" id="CHEBI:29105"/>
    </cofactor>
</comment>
<evidence type="ECO:0000256" key="7">
    <source>
        <dbReference type="ARBA" id="ARBA00022833"/>
    </source>
</evidence>
<dbReference type="SUPFAM" id="SSF53927">
    <property type="entry name" value="Cytidine deaminase-like"/>
    <property type="match status" value="1"/>
</dbReference>
<keyword evidence="6" id="KW-0378">Hydrolase</keyword>
<evidence type="ECO:0000313" key="10">
    <source>
        <dbReference type="EMBL" id="CAB4624732.1"/>
    </source>
</evidence>
<dbReference type="FunFam" id="3.40.140.10:FF:000016">
    <property type="entry name" value="Cytosine deaminase"/>
    <property type="match status" value="1"/>
</dbReference>
<dbReference type="InterPro" id="IPR002125">
    <property type="entry name" value="CMP_dCMP_dom"/>
</dbReference>
<comment type="subcellular location">
    <subcellularLocation>
        <location evidence="2">Cytoplasm</location>
    </subcellularLocation>
</comment>
<evidence type="ECO:0000256" key="2">
    <source>
        <dbReference type="ARBA" id="ARBA00004496"/>
    </source>
</evidence>
<keyword evidence="4" id="KW-0963">Cytoplasm</keyword>
<feature type="domain" description="CMP/dCMP-type deaminase" evidence="9">
    <location>
        <begin position="16"/>
        <end position="132"/>
    </location>
</feature>
<evidence type="ECO:0000256" key="6">
    <source>
        <dbReference type="ARBA" id="ARBA00022801"/>
    </source>
</evidence>
<dbReference type="PANTHER" id="PTHR11079:SF190">
    <property type="entry name" value="CYTOSINE DEAMINASE"/>
    <property type="match status" value="1"/>
</dbReference>
<dbReference type="GO" id="GO:0046872">
    <property type="term" value="F:metal ion binding"/>
    <property type="evidence" value="ECO:0007669"/>
    <property type="project" value="UniProtKB-KW"/>
</dbReference>
<dbReference type="AlphaFoldDB" id="A0A6J6IJM8"/>
<reference evidence="10" key="1">
    <citation type="submission" date="2020-05" db="EMBL/GenBank/DDBJ databases">
        <authorList>
            <person name="Chiriac C."/>
            <person name="Salcher M."/>
            <person name="Ghai R."/>
            <person name="Kavagutti S V."/>
        </authorList>
    </citation>
    <scope>NUCLEOTIDE SEQUENCE</scope>
</reference>
<comment type="subunit">
    <text evidence="3">Homodimer.</text>
</comment>
<name>A0A6J6IJM8_9ZZZZ</name>
<dbReference type="EMBL" id="CAEZVD010000093">
    <property type="protein sequence ID" value="CAB4624732.1"/>
    <property type="molecule type" value="Genomic_DNA"/>
</dbReference>
<proteinExistence type="predicted"/>
<sequence>MTADAISEIQVGKIYKTDQDKLGVAIAEAHLGLSEGGIPIGAALFDQEGRLLGSGHNLRVQEGDASMHGETSAFRNAGRQRSYRKVTLATSLSPCWYCSGLIRQFGIGRVLVGDDKNFMGGQDWVAEHGAEVHVMNDPGLIKIMGDFIDANHELWFEDIGKD</sequence>
<gene>
    <name evidence="10" type="ORF">UFOPK1909_00817</name>
</gene>